<protein>
    <submittedName>
        <fullName evidence="2">EthD family reductase</fullName>
    </submittedName>
</protein>
<sequence length="91" mass="10478">MPGDRTCRCGGLRAVRQVRTVTAHILVLWDTPNDPEAFDRHYHEVHIPLARRLPKVRRYALGCGVTPVRGDRSYYCVAEHKWDSMPLPLAR</sequence>
<keyword evidence="3" id="KW-1185">Reference proteome</keyword>
<evidence type="ECO:0000313" key="3">
    <source>
        <dbReference type="Proteomes" id="UP001611415"/>
    </source>
</evidence>
<name>A0ABW7X0L1_9NOCA</name>
<evidence type="ECO:0000259" key="1">
    <source>
        <dbReference type="Pfam" id="PF07110"/>
    </source>
</evidence>
<organism evidence="2 3">
    <name type="scientific">Nocardia xishanensis</name>
    <dbReference type="NCBI Taxonomy" id="238964"/>
    <lineage>
        <taxon>Bacteria</taxon>
        <taxon>Bacillati</taxon>
        <taxon>Actinomycetota</taxon>
        <taxon>Actinomycetes</taxon>
        <taxon>Mycobacteriales</taxon>
        <taxon>Nocardiaceae</taxon>
        <taxon>Nocardia</taxon>
    </lineage>
</organism>
<dbReference type="Gene3D" id="3.30.70.100">
    <property type="match status" value="1"/>
</dbReference>
<dbReference type="Pfam" id="PF07110">
    <property type="entry name" value="EthD"/>
    <property type="match status" value="1"/>
</dbReference>
<gene>
    <name evidence="2" type="ORF">ACH49W_14830</name>
</gene>
<dbReference type="SUPFAM" id="SSF54909">
    <property type="entry name" value="Dimeric alpha+beta barrel"/>
    <property type="match status" value="1"/>
</dbReference>
<evidence type="ECO:0000313" key="2">
    <source>
        <dbReference type="EMBL" id="MFI2474648.1"/>
    </source>
</evidence>
<dbReference type="InterPro" id="IPR009799">
    <property type="entry name" value="EthD_dom"/>
</dbReference>
<feature type="domain" description="EthD" evidence="1">
    <location>
        <begin position="34"/>
        <end position="74"/>
    </location>
</feature>
<dbReference type="RefSeq" id="WP_397092798.1">
    <property type="nucleotide sequence ID" value="NZ_JBIRYO010000008.1"/>
</dbReference>
<dbReference type="Proteomes" id="UP001611415">
    <property type="component" value="Unassembled WGS sequence"/>
</dbReference>
<proteinExistence type="predicted"/>
<dbReference type="EMBL" id="JBIRYO010000008">
    <property type="protein sequence ID" value="MFI2474648.1"/>
    <property type="molecule type" value="Genomic_DNA"/>
</dbReference>
<comment type="caution">
    <text evidence="2">The sequence shown here is derived from an EMBL/GenBank/DDBJ whole genome shotgun (WGS) entry which is preliminary data.</text>
</comment>
<dbReference type="InterPro" id="IPR011008">
    <property type="entry name" value="Dimeric_a/b-barrel"/>
</dbReference>
<accession>A0ABW7X0L1</accession>
<reference evidence="2 3" key="1">
    <citation type="submission" date="2024-10" db="EMBL/GenBank/DDBJ databases">
        <title>The Natural Products Discovery Center: Release of the First 8490 Sequenced Strains for Exploring Actinobacteria Biosynthetic Diversity.</title>
        <authorList>
            <person name="Kalkreuter E."/>
            <person name="Kautsar S.A."/>
            <person name="Yang D."/>
            <person name="Bader C.D."/>
            <person name="Teijaro C.N."/>
            <person name="Fluegel L."/>
            <person name="Davis C.M."/>
            <person name="Simpson J.R."/>
            <person name="Lauterbach L."/>
            <person name="Steele A.D."/>
            <person name="Gui C."/>
            <person name="Meng S."/>
            <person name="Li G."/>
            <person name="Viehrig K."/>
            <person name="Ye F."/>
            <person name="Su P."/>
            <person name="Kiefer A.F."/>
            <person name="Nichols A."/>
            <person name="Cepeda A.J."/>
            <person name="Yan W."/>
            <person name="Fan B."/>
            <person name="Jiang Y."/>
            <person name="Adhikari A."/>
            <person name="Zheng C.-J."/>
            <person name="Schuster L."/>
            <person name="Cowan T.M."/>
            <person name="Smanski M.J."/>
            <person name="Chevrette M.G."/>
            <person name="De Carvalho L.P.S."/>
            <person name="Shen B."/>
        </authorList>
    </citation>
    <scope>NUCLEOTIDE SEQUENCE [LARGE SCALE GENOMIC DNA]</scope>
    <source>
        <strain evidence="2 3">NPDC019275</strain>
    </source>
</reference>
<dbReference type="NCBIfam" id="TIGR02118">
    <property type="entry name" value="EthD family reductase"/>
    <property type="match status" value="1"/>
</dbReference>